<feature type="region of interest" description="Disordered" evidence="8">
    <location>
        <begin position="1"/>
        <end position="65"/>
    </location>
</feature>
<dbReference type="Proteomes" id="UP001271007">
    <property type="component" value="Unassembled WGS sequence"/>
</dbReference>
<evidence type="ECO:0000259" key="10">
    <source>
        <dbReference type="Pfam" id="PF03151"/>
    </source>
</evidence>
<feature type="transmembrane region" description="Helical" evidence="9">
    <location>
        <begin position="381"/>
        <end position="402"/>
    </location>
</feature>
<comment type="subcellular location">
    <subcellularLocation>
        <location evidence="2">Endoplasmic reticulum membrane</location>
        <topology evidence="2">Multi-pass membrane protein</topology>
    </subcellularLocation>
</comment>
<keyword evidence="6 9" id="KW-1133">Transmembrane helix</keyword>
<comment type="function">
    <text evidence="1">Involved in the import of GDP-mannose from the cytoplasm into the Golgi lumen.</text>
</comment>
<dbReference type="EMBL" id="JAWDJX010000010">
    <property type="protein sequence ID" value="KAK3055070.1"/>
    <property type="molecule type" value="Genomic_DNA"/>
</dbReference>
<dbReference type="SUPFAM" id="SSF103481">
    <property type="entry name" value="Multidrug resistance efflux transporter EmrE"/>
    <property type="match status" value="2"/>
</dbReference>
<feature type="transmembrane region" description="Helical" evidence="9">
    <location>
        <begin position="231"/>
        <end position="251"/>
    </location>
</feature>
<dbReference type="PANTHER" id="PTHR11132">
    <property type="entry name" value="SOLUTE CARRIER FAMILY 35"/>
    <property type="match status" value="1"/>
</dbReference>
<feature type="transmembrane region" description="Helical" evidence="9">
    <location>
        <begin position="161"/>
        <end position="178"/>
    </location>
</feature>
<dbReference type="Pfam" id="PF03151">
    <property type="entry name" value="TPT"/>
    <property type="match status" value="1"/>
</dbReference>
<sequence length="605" mass="65974">MVPPATAIYERRGSASPADSTPTTYKFPDFTQPIEEEEDALEDISRGPRPKPLPNGLPPGLHSSERWPYKKQSTLLNGATSRLTGASRHGRQRSLSEAIQIVRTRKASISENAQEIAEALKAPVSYRLVMLCGIWFTSSIMSNTSSKAILTALPKPITLTVMQFALVSFWCLFFSWLAKHNASVRNNIPVLKNGIRRPSWDIIVVTLPLTAFQIGGHILNSDAMSRIPVQLVHTIKGLSPLMTVVAYRIFFDTRYSTPTYLSLVPLTVGVVMACSASFKGNFLGLTYAFGSAILFVTQNIVSKKLFNEAAKAEADGMPVGRRKPDKLNLLCYSSGLALLVTFPIWVWFEGRGLVADYWHDGSIDLRDRPDALDHGRLALEFLFNGTFHFGQSLVAFVLLGMVSPVTYSVASLIKRVAVIIFAIIWFGNPMTKIQGFGFALTFLGLYLYDRTSDSGKADKRARDHVESSEPLLPLNTSIGKKNQTPLYTQSPLSAGGKSSPLKGGSSYANGEAVGSGPGRPTSAMNGAPNGVPISLAPGTKAEQTWAQGDTGRPTVKYRKAQTFTFLRAFTVASYMTSLNANKNAAVMTDCVTFGPIPEYSLVDHQ</sequence>
<feature type="compositionally biased region" description="Polar residues" evidence="8">
    <location>
        <begin position="474"/>
        <end position="491"/>
    </location>
</feature>
<organism evidence="11 12">
    <name type="scientific">Extremus antarcticus</name>
    <dbReference type="NCBI Taxonomy" id="702011"/>
    <lineage>
        <taxon>Eukaryota</taxon>
        <taxon>Fungi</taxon>
        <taxon>Dikarya</taxon>
        <taxon>Ascomycota</taxon>
        <taxon>Pezizomycotina</taxon>
        <taxon>Dothideomycetes</taxon>
        <taxon>Dothideomycetidae</taxon>
        <taxon>Mycosphaerellales</taxon>
        <taxon>Extremaceae</taxon>
        <taxon>Extremus</taxon>
    </lineage>
</organism>
<keyword evidence="5 9" id="KW-0812">Transmembrane</keyword>
<comment type="caution">
    <text evidence="11">The sequence shown here is derived from an EMBL/GenBank/DDBJ whole genome shotgun (WGS) entry which is preliminary data.</text>
</comment>
<dbReference type="InterPro" id="IPR050186">
    <property type="entry name" value="TPT_transporter"/>
</dbReference>
<protein>
    <recommendedName>
        <fullName evidence="10">Sugar phosphate transporter domain-containing protein</fullName>
    </recommendedName>
</protein>
<evidence type="ECO:0000256" key="2">
    <source>
        <dbReference type="ARBA" id="ARBA00004477"/>
    </source>
</evidence>
<proteinExistence type="inferred from homology"/>
<evidence type="ECO:0000256" key="1">
    <source>
        <dbReference type="ARBA" id="ARBA00003420"/>
    </source>
</evidence>
<feature type="transmembrane region" description="Helical" evidence="9">
    <location>
        <begin position="284"/>
        <end position="301"/>
    </location>
</feature>
<comment type="similarity">
    <text evidence="3">Belongs to the TPT transporter family. SLC35D subfamily.</text>
</comment>
<evidence type="ECO:0000313" key="12">
    <source>
        <dbReference type="Proteomes" id="UP001271007"/>
    </source>
</evidence>
<feature type="transmembrane region" description="Helical" evidence="9">
    <location>
        <begin position="409"/>
        <end position="427"/>
    </location>
</feature>
<feature type="transmembrane region" description="Helical" evidence="9">
    <location>
        <begin position="124"/>
        <end position="141"/>
    </location>
</feature>
<comment type="subunit">
    <text evidence="4">Homooligomer.</text>
</comment>
<evidence type="ECO:0000313" key="11">
    <source>
        <dbReference type="EMBL" id="KAK3055070.1"/>
    </source>
</evidence>
<keyword evidence="12" id="KW-1185">Reference proteome</keyword>
<reference evidence="11" key="1">
    <citation type="submission" date="2023-04" db="EMBL/GenBank/DDBJ databases">
        <title>Black Yeasts Isolated from many extreme environments.</title>
        <authorList>
            <person name="Coleine C."/>
            <person name="Stajich J.E."/>
            <person name="Selbmann L."/>
        </authorList>
    </citation>
    <scope>NUCLEOTIDE SEQUENCE</scope>
    <source>
        <strain evidence="11">CCFEE 5312</strain>
    </source>
</reference>
<evidence type="ECO:0000256" key="5">
    <source>
        <dbReference type="ARBA" id="ARBA00022692"/>
    </source>
</evidence>
<feature type="transmembrane region" description="Helical" evidence="9">
    <location>
        <begin position="258"/>
        <end position="278"/>
    </location>
</feature>
<dbReference type="InterPro" id="IPR004853">
    <property type="entry name" value="Sugar_P_trans_dom"/>
</dbReference>
<dbReference type="InterPro" id="IPR037185">
    <property type="entry name" value="EmrE-like"/>
</dbReference>
<evidence type="ECO:0000256" key="4">
    <source>
        <dbReference type="ARBA" id="ARBA00011182"/>
    </source>
</evidence>
<accession>A0AAJ0DRA1</accession>
<feature type="transmembrane region" description="Helical" evidence="9">
    <location>
        <begin position="327"/>
        <end position="348"/>
    </location>
</feature>
<feature type="transmembrane region" description="Helical" evidence="9">
    <location>
        <begin position="199"/>
        <end position="219"/>
    </location>
</feature>
<dbReference type="AlphaFoldDB" id="A0AAJ0DRA1"/>
<name>A0AAJ0DRA1_9PEZI</name>
<feature type="compositionally biased region" description="Basic and acidic residues" evidence="8">
    <location>
        <begin position="458"/>
        <end position="467"/>
    </location>
</feature>
<dbReference type="GO" id="GO:0005789">
    <property type="term" value="C:endoplasmic reticulum membrane"/>
    <property type="evidence" value="ECO:0007669"/>
    <property type="project" value="UniProtKB-SubCell"/>
</dbReference>
<evidence type="ECO:0000256" key="9">
    <source>
        <dbReference type="SAM" id="Phobius"/>
    </source>
</evidence>
<feature type="domain" description="Sugar phosphate transporter" evidence="10">
    <location>
        <begin position="127"/>
        <end position="448"/>
    </location>
</feature>
<feature type="compositionally biased region" description="Low complexity" evidence="8">
    <location>
        <begin position="492"/>
        <end position="506"/>
    </location>
</feature>
<keyword evidence="7 9" id="KW-0472">Membrane</keyword>
<gene>
    <name evidence="11" type="ORF">LTR09_004230</name>
</gene>
<evidence type="ECO:0000256" key="8">
    <source>
        <dbReference type="SAM" id="MobiDB-lite"/>
    </source>
</evidence>
<feature type="region of interest" description="Disordered" evidence="8">
    <location>
        <begin position="458"/>
        <end position="536"/>
    </location>
</feature>
<evidence type="ECO:0000256" key="3">
    <source>
        <dbReference type="ARBA" id="ARBA00010425"/>
    </source>
</evidence>
<evidence type="ECO:0000256" key="7">
    <source>
        <dbReference type="ARBA" id="ARBA00023136"/>
    </source>
</evidence>
<evidence type="ECO:0000256" key="6">
    <source>
        <dbReference type="ARBA" id="ARBA00022989"/>
    </source>
</evidence>